<evidence type="ECO:0000313" key="6">
    <source>
        <dbReference type="Proteomes" id="UP000443582"/>
    </source>
</evidence>
<dbReference type="SUPFAM" id="SSF47413">
    <property type="entry name" value="lambda repressor-like DNA-binding domains"/>
    <property type="match status" value="2"/>
</dbReference>
<gene>
    <name evidence="5" type="ORF">DAY19_14305</name>
</gene>
<dbReference type="Pfam" id="PF01381">
    <property type="entry name" value="HTH_3"/>
    <property type="match status" value="1"/>
</dbReference>
<evidence type="ECO:0000313" key="5">
    <source>
        <dbReference type="EMBL" id="RZF21146.1"/>
    </source>
</evidence>
<feature type="domain" description="HTH cro/C1-type" evidence="4">
    <location>
        <begin position="21"/>
        <end position="75"/>
    </location>
</feature>
<dbReference type="PANTHER" id="PTHR46797">
    <property type="entry name" value="HTH-TYPE TRANSCRIPTIONAL REGULATOR"/>
    <property type="match status" value="1"/>
</dbReference>
<reference evidence="6" key="1">
    <citation type="journal article" date="2019" name="Int. J. Syst. Evol. Microbiol.">
        <title>Halobacteriovorax valvorus sp. nov., a novel prokaryotic predator isolated from coastal seawater of China.</title>
        <authorList>
            <person name="Chen M.-X."/>
        </authorList>
    </citation>
    <scope>NUCLEOTIDE SEQUENCE [LARGE SCALE GENOMIC DNA]</scope>
    <source>
        <strain evidence="6">BL9</strain>
    </source>
</reference>
<proteinExistence type="predicted"/>
<organism evidence="5 6">
    <name type="scientific">Halobacteriovorax vibrionivorans</name>
    <dbReference type="NCBI Taxonomy" id="2152716"/>
    <lineage>
        <taxon>Bacteria</taxon>
        <taxon>Pseudomonadati</taxon>
        <taxon>Bdellovibrionota</taxon>
        <taxon>Bacteriovoracia</taxon>
        <taxon>Bacteriovoracales</taxon>
        <taxon>Halobacteriovoraceae</taxon>
        <taxon>Halobacteriovorax</taxon>
    </lineage>
</organism>
<sequence>MTKPKSKQNVKKAITTDHLALRELRLECGMTLKEAGAKYGLTSKGMGAIENGRVSLNHEKIDAITNSYGLTYLDFVKAKRLIEKGAKRRPKRTFVKTVLKNSDRRSYQKIVTKECKVLRSLRRIKKISQDQASAMCGYSRPTIGHIENGRIELSEERIRHIVKSYGYKFSDFKDAMEKVELRDTIVDSCLEKIDQLDDTKLEVVKNLLGSL</sequence>
<dbReference type="PROSITE" id="PS50943">
    <property type="entry name" value="HTH_CROC1"/>
    <property type="match status" value="2"/>
</dbReference>
<name>A0ABY0IDV7_9BACT</name>
<evidence type="ECO:0000259" key="4">
    <source>
        <dbReference type="PROSITE" id="PS50943"/>
    </source>
</evidence>
<comment type="caution">
    <text evidence="5">The sequence shown here is derived from an EMBL/GenBank/DDBJ whole genome shotgun (WGS) entry which is preliminary data.</text>
</comment>
<keyword evidence="2" id="KW-0238">DNA-binding</keyword>
<evidence type="ECO:0000256" key="3">
    <source>
        <dbReference type="ARBA" id="ARBA00023163"/>
    </source>
</evidence>
<evidence type="ECO:0000256" key="2">
    <source>
        <dbReference type="ARBA" id="ARBA00023125"/>
    </source>
</evidence>
<keyword evidence="3" id="KW-0804">Transcription</keyword>
<dbReference type="SMART" id="SM00530">
    <property type="entry name" value="HTH_XRE"/>
    <property type="match status" value="2"/>
</dbReference>
<protein>
    <submittedName>
        <fullName evidence="5">XRE family transcriptional regulator</fullName>
    </submittedName>
</protein>
<dbReference type="Proteomes" id="UP000443582">
    <property type="component" value="Unassembled WGS sequence"/>
</dbReference>
<evidence type="ECO:0000256" key="1">
    <source>
        <dbReference type="ARBA" id="ARBA00023015"/>
    </source>
</evidence>
<dbReference type="InterPro" id="IPR010982">
    <property type="entry name" value="Lambda_DNA-bd_dom_sf"/>
</dbReference>
<feature type="domain" description="HTH cro/C1-type" evidence="4">
    <location>
        <begin position="118"/>
        <end position="172"/>
    </location>
</feature>
<keyword evidence="6" id="KW-1185">Reference proteome</keyword>
<keyword evidence="1" id="KW-0805">Transcription regulation</keyword>
<dbReference type="EMBL" id="QDKL01000003">
    <property type="protein sequence ID" value="RZF21146.1"/>
    <property type="molecule type" value="Genomic_DNA"/>
</dbReference>
<dbReference type="Gene3D" id="1.10.260.40">
    <property type="entry name" value="lambda repressor-like DNA-binding domains"/>
    <property type="match status" value="2"/>
</dbReference>
<dbReference type="InterPro" id="IPR050807">
    <property type="entry name" value="TransReg_Diox_bact_type"/>
</dbReference>
<dbReference type="CDD" id="cd00093">
    <property type="entry name" value="HTH_XRE"/>
    <property type="match status" value="2"/>
</dbReference>
<dbReference type="PANTHER" id="PTHR46797:SF23">
    <property type="entry name" value="HTH-TYPE TRANSCRIPTIONAL REGULATOR SUTR"/>
    <property type="match status" value="1"/>
</dbReference>
<accession>A0ABY0IDV7</accession>
<dbReference type="RefSeq" id="WP_115363668.1">
    <property type="nucleotide sequence ID" value="NZ_QDKL01000003.1"/>
</dbReference>
<dbReference type="InterPro" id="IPR001387">
    <property type="entry name" value="Cro/C1-type_HTH"/>
</dbReference>